<organism evidence="1 2">
    <name type="scientific">Lipingzhangella halophila</name>
    <dbReference type="NCBI Taxonomy" id="1783352"/>
    <lineage>
        <taxon>Bacteria</taxon>
        <taxon>Bacillati</taxon>
        <taxon>Actinomycetota</taxon>
        <taxon>Actinomycetes</taxon>
        <taxon>Streptosporangiales</taxon>
        <taxon>Nocardiopsidaceae</taxon>
        <taxon>Lipingzhangella</taxon>
    </lineage>
</organism>
<gene>
    <name evidence="1" type="ORF">F4561_002954</name>
</gene>
<evidence type="ECO:0000313" key="1">
    <source>
        <dbReference type="EMBL" id="MBB4932134.1"/>
    </source>
</evidence>
<protein>
    <submittedName>
        <fullName evidence="1">Putative Zn finger protein</fullName>
    </submittedName>
</protein>
<proteinExistence type="predicted"/>
<dbReference type="AlphaFoldDB" id="A0A7W7RHN6"/>
<evidence type="ECO:0000313" key="2">
    <source>
        <dbReference type="Proteomes" id="UP000523007"/>
    </source>
</evidence>
<name>A0A7W7RHN6_9ACTN</name>
<sequence>MSERAAPHYCPYCGDEDLVPHEGDGEQGAGYAWACMACARVFRVKFVGLRTAAIADGRTEERTDGNA</sequence>
<dbReference type="Proteomes" id="UP000523007">
    <property type="component" value="Unassembled WGS sequence"/>
</dbReference>
<comment type="caution">
    <text evidence="1">The sequence shown here is derived from an EMBL/GenBank/DDBJ whole genome shotgun (WGS) entry which is preliminary data.</text>
</comment>
<reference evidence="1 2" key="1">
    <citation type="submission" date="2020-08" db="EMBL/GenBank/DDBJ databases">
        <title>Sequencing the genomes of 1000 actinobacteria strains.</title>
        <authorList>
            <person name="Klenk H.-P."/>
        </authorList>
    </citation>
    <scope>NUCLEOTIDE SEQUENCE [LARGE SCALE GENOMIC DNA]</scope>
    <source>
        <strain evidence="1 2">DSM 102030</strain>
    </source>
</reference>
<accession>A0A7W7RHN6</accession>
<dbReference type="RefSeq" id="WP_184579361.1">
    <property type="nucleotide sequence ID" value="NZ_JACHJT010000001.1"/>
</dbReference>
<dbReference type="EMBL" id="JACHJT010000001">
    <property type="protein sequence ID" value="MBB4932134.1"/>
    <property type="molecule type" value="Genomic_DNA"/>
</dbReference>
<keyword evidence="2" id="KW-1185">Reference proteome</keyword>